<dbReference type="InterPro" id="IPR036691">
    <property type="entry name" value="Endo/exonu/phosph_ase_sf"/>
</dbReference>
<dbReference type="SUPFAM" id="SSF56219">
    <property type="entry name" value="DNase I-like"/>
    <property type="match status" value="1"/>
</dbReference>
<accession>A0A7D9IPC5</accession>
<dbReference type="PANTHER" id="PTHR19446">
    <property type="entry name" value="REVERSE TRANSCRIPTASES"/>
    <property type="match status" value="1"/>
</dbReference>
<dbReference type="InterPro" id="IPR000477">
    <property type="entry name" value="RT_dom"/>
</dbReference>
<dbReference type="OrthoDB" id="1938551at2759"/>
<comment type="caution">
    <text evidence="1">The sequence shown here is derived from an EMBL/GenBank/DDBJ whole genome shotgun (WGS) entry which is preliminary data.</text>
</comment>
<protein>
    <submittedName>
        <fullName evidence="1">Uncharacterized protein</fullName>
    </submittedName>
</protein>
<dbReference type="Proteomes" id="UP001152795">
    <property type="component" value="Unassembled WGS sequence"/>
</dbReference>
<dbReference type="EMBL" id="CACRXK020006754">
    <property type="protein sequence ID" value="CAB4010335.1"/>
    <property type="molecule type" value="Genomic_DNA"/>
</dbReference>
<evidence type="ECO:0000313" key="2">
    <source>
        <dbReference type="Proteomes" id="UP001152795"/>
    </source>
</evidence>
<dbReference type="Pfam" id="PF00078">
    <property type="entry name" value="RVT_1"/>
    <property type="match status" value="1"/>
</dbReference>
<dbReference type="Gene3D" id="3.60.10.10">
    <property type="entry name" value="Endonuclease/exonuclease/phosphatase"/>
    <property type="match status" value="1"/>
</dbReference>
<evidence type="ECO:0000313" key="1">
    <source>
        <dbReference type="EMBL" id="CAB4010335.1"/>
    </source>
</evidence>
<dbReference type="Pfam" id="PF14529">
    <property type="entry name" value="Exo_endo_phos_2"/>
    <property type="match status" value="1"/>
</dbReference>
<dbReference type="AlphaFoldDB" id="A0A7D9IPC5"/>
<dbReference type="GO" id="GO:0003824">
    <property type="term" value="F:catalytic activity"/>
    <property type="evidence" value="ECO:0007669"/>
    <property type="project" value="InterPro"/>
</dbReference>
<organism evidence="1 2">
    <name type="scientific">Paramuricea clavata</name>
    <name type="common">Red gorgonian</name>
    <name type="synonym">Violescent sea-whip</name>
    <dbReference type="NCBI Taxonomy" id="317549"/>
    <lineage>
        <taxon>Eukaryota</taxon>
        <taxon>Metazoa</taxon>
        <taxon>Cnidaria</taxon>
        <taxon>Anthozoa</taxon>
        <taxon>Octocorallia</taxon>
        <taxon>Malacalcyonacea</taxon>
        <taxon>Plexauridae</taxon>
        <taxon>Paramuricea</taxon>
    </lineage>
</organism>
<dbReference type="CDD" id="cd01650">
    <property type="entry name" value="RT_nLTR_like"/>
    <property type="match status" value="1"/>
</dbReference>
<name>A0A7D9IPC5_PARCT</name>
<dbReference type="InterPro" id="IPR005135">
    <property type="entry name" value="Endo/exonuclease/phosphatase"/>
</dbReference>
<dbReference type="PROSITE" id="PS50878">
    <property type="entry name" value="RT_POL"/>
    <property type="match status" value="1"/>
</dbReference>
<keyword evidence="2" id="KW-1185">Reference proteome</keyword>
<gene>
    <name evidence="1" type="ORF">PACLA_8A012307</name>
</gene>
<reference evidence="1" key="1">
    <citation type="submission" date="2020-04" db="EMBL/GenBank/DDBJ databases">
        <authorList>
            <person name="Alioto T."/>
            <person name="Alioto T."/>
            <person name="Gomez Garrido J."/>
        </authorList>
    </citation>
    <scope>NUCLEOTIDE SEQUENCE</scope>
    <source>
        <strain evidence="1">A484AB</strain>
    </source>
</reference>
<proteinExistence type="predicted"/>
<sequence>MKQKIAHKQTILKLGCWNCSGIYGSYIYVKKLLRELDIFAICEHWLYPDELIFLDSLNDDFQVFSQSSSDNNLNERWRRGQGGVSLFLKKSLNARVFEHISDRIITASFKLANTKVVVVAVYFPSTNRSFDEYMKTLETLEQICLQYKNNKTNLILLGDFNAHIEENKVGQKWNKRGTKLQSMCNKLKLVPVNLSPICDSPKLTYLSRTGNSIIDYIILDKDLVQYMESVQVLSEHPDNVAYHLPLTIKLCTTITENFERSKNEVNQDYMHENICWKKCSADTLNIYNYNLSTSVSEILNDELDDVNNLYDELCNAIKSADVVLPRVKYRKHVKPFWNSTLKDLRKAVMAARLEWMRKGSPRFPENIYYMQYKKAKCKYRREQRRSAWEFERKEFDELAYSNEINQEKFWRLLNNRVRKKNRKSKITVLEKDTKVYSDPQVVADLWADYYEKLATPSKDRQFDEINERVMEILQCSEFKHDYIFSTPITTEEIDTTVKSLPNGKAPGIDGISYEHIKYGGKVVIDALLRLFNLIIESEKIPVCFKLAIKIPIPKGNKKSRSFDDHRGISLLPSINKILERIVLSRLLKEPKYLHHPLQGGYQKQQDALTTCFTIEEVINQCLEEKEKVYVAYMDISKAFDTMGINSMLFKLYHNKGICGKAWRLIREWYIDMAEFVRIEGKSSRTYTIQQGTRQGGVLSPWLFLVSIDDLIEELQCTNTGIFLNNVYLGSPMFADDLTMLSRKKSGLDKMLQTTWEYSNKWQFTFNIKKTVVLTYGEKQEEHGTNCAIRKWKLGSLDISEKDTWSNLGKIWDINKHSSAAVLGAVGRGREVCFFLMSLGSRYGGLNPIIASYLWKRIGIPKFLYGSELWKLSKNDLIELERVQNIMLRIMQGLLPGTSGSAARGLLGMLSIEAEIDRRKLYFLGRLINISAGVLCRRVLLIRLARWKWNHRNNMTGFVPDIVCVLTKYDLLDYLMEFVSTNCFPTKKNWKKIVNLRVYEKYNYVWQERIKRNKQLYLYSQVNTNNEISEWWLLAREYPKNLLEITNVIRLLCGSYKIRGKRVCNPVVYTDFCEICQKSYVNPVNHALLYCLASHNERENLWNWIVDNCEIEPTVNLVALSDSDFILTILGQNRETLGLDNEQRKAFLLKSANYISYCFNRTVISI</sequence>